<dbReference type="AlphaFoldDB" id="A0A0K1QMX6"/>
<evidence type="ECO:0000313" key="2">
    <source>
        <dbReference type="Proteomes" id="UP000017175"/>
    </source>
</evidence>
<protein>
    <submittedName>
        <fullName evidence="1">Tail protein</fullName>
    </submittedName>
</protein>
<evidence type="ECO:0000313" key="1">
    <source>
        <dbReference type="EMBL" id="AKV07012.1"/>
    </source>
</evidence>
<dbReference type="NCBIfam" id="TIGR01634">
    <property type="entry name" value="tail_P2_I"/>
    <property type="match status" value="1"/>
</dbReference>
<reference evidence="1 2" key="1">
    <citation type="journal article" date="2012" name="J. Bacteriol.">
        <title>Draft genome sequence of the cyanide-utilizing bacterium Pseudomonas fluorescens strain NCIMB 11764.</title>
        <authorList>
            <person name="Vilo C.A."/>
            <person name="Benedik M.J."/>
            <person name="Kunz D.A."/>
            <person name="Dong Q."/>
        </authorList>
    </citation>
    <scope>NUCLEOTIDE SEQUENCE [LARGE SCALE GENOMIC DNA]</scope>
    <source>
        <strain evidence="1 2">NCIMB 11764</strain>
    </source>
</reference>
<dbReference type="OrthoDB" id="9794793at2"/>
<dbReference type="Pfam" id="PF09684">
    <property type="entry name" value="Tail_P2_I"/>
    <property type="match status" value="1"/>
</dbReference>
<gene>
    <name evidence="1" type="ORF">B723_11580</name>
</gene>
<sequence>MSDPKPRPSLLPSNSSALEKALDLGFGTLLDRITPPFPELMNPTVTPLAFLPYLAADRGVSEWSSEAAEAEKRLTVELAWPTARQAGTRLALENAAKGLRLMPEVRAWYEQTPPGQPYSFSVRAFTEQPYSEEIDARLDRRLADAKSERDILSVSVGLSAFGSHVIGAATVCGELTTVYPIVIEGLEASGQAFMAAGIYAVETSTIYPQGA</sequence>
<dbReference type="Proteomes" id="UP000017175">
    <property type="component" value="Chromosome"/>
</dbReference>
<dbReference type="EMBL" id="CP010945">
    <property type="protein sequence ID" value="AKV07012.1"/>
    <property type="molecule type" value="Genomic_DNA"/>
</dbReference>
<name>A0A0K1QMX6_PSEFL</name>
<dbReference type="RefSeq" id="WP_017336743.1">
    <property type="nucleotide sequence ID" value="NZ_CP010945.1"/>
</dbReference>
<organism evidence="1 2">
    <name type="scientific">Pseudomonas fluorescens NCIMB 11764</name>
    <dbReference type="NCBI Taxonomy" id="1221522"/>
    <lineage>
        <taxon>Bacteria</taxon>
        <taxon>Pseudomonadati</taxon>
        <taxon>Pseudomonadota</taxon>
        <taxon>Gammaproteobacteria</taxon>
        <taxon>Pseudomonadales</taxon>
        <taxon>Pseudomonadaceae</taxon>
        <taxon>Pseudomonas</taxon>
    </lineage>
</organism>
<dbReference type="eggNOG" id="COG4385">
    <property type="taxonomic scope" value="Bacteria"/>
</dbReference>
<accession>A0A0K1QMX6</accession>
<proteinExistence type="predicted"/>
<dbReference type="InterPro" id="IPR006521">
    <property type="entry name" value="Tail_protein_I"/>
</dbReference>